<evidence type="ECO:0000256" key="2">
    <source>
        <dbReference type="ARBA" id="ARBA00022729"/>
    </source>
</evidence>
<keyword evidence="8" id="KW-1185">Reference proteome</keyword>
<keyword evidence="2 6" id="KW-0732">Signal</keyword>
<dbReference type="InterPro" id="IPR006059">
    <property type="entry name" value="SBP"/>
</dbReference>
<reference evidence="7 8" key="1">
    <citation type="journal article" date="2009" name="Stand. Genomic Sci.">
        <title>Complete genome sequence of Jonesia denitrificans type strain (Prevot 55134).</title>
        <authorList>
            <person name="Pukall R."/>
            <person name="Gehrich-Schroter G."/>
            <person name="Lapidus A."/>
            <person name="Nolan M."/>
            <person name="Glavina Del Rio T."/>
            <person name="Lucas S."/>
            <person name="Chen F."/>
            <person name="Tice H."/>
            <person name="Pitluck S."/>
            <person name="Cheng J.F."/>
            <person name="Copeland A."/>
            <person name="Saunders E."/>
            <person name="Brettin T."/>
            <person name="Detter J.C."/>
            <person name="Bruce D."/>
            <person name="Goodwin L."/>
            <person name="Pati A."/>
            <person name="Ivanova N."/>
            <person name="Mavromatis K."/>
            <person name="Ovchinnikova G."/>
            <person name="Chen A."/>
            <person name="Palaniappan K."/>
            <person name="Land M."/>
            <person name="Hauser L."/>
            <person name="Chang Y.J."/>
            <person name="Jeffries C.D."/>
            <person name="Chain P."/>
            <person name="Goker M."/>
            <person name="Bristow J."/>
            <person name="Eisen J.A."/>
            <person name="Markowitz V."/>
            <person name="Hugenholtz P."/>
            <person name="Kyrpides N.C."/>
            <person name="Klenk H.P."/>
            <person name="Han C."/>
        </authorList>
    </citation>
    <scope>NUCLEOTIDE SEQUENCE [LARGE SCALE GENOMIC DNA]</scope>
    <source>
        <strain evidence="8">ATCC 14870 / DSM 20603 / BCRC 15368 / CIP 55.134 / JCM 11481 / NBRC 15587 / NCTC 10816 / Prevot 55134</strain>
    </source>
</reference>
<gene>
    <name evidence="7" type="ordered locus">Jden_1759</name>
</gene>
<feature type="signal peptide" evidence="6">
    <location>
        <begin position="1"/>
        <end position="25"/>
    </location>
</feature>
<keyword evidence="1" id="KW-1003">Cell membrane</keyword>
<dbReference type="Pfam" id="PF01547">
    <property type="entry name" value="SBP_bac_1"/>
    <property type="match status" value="1"/>
</dbReference>
<protein>
    <submittedName>
        <fullName evidence="7">Extracellular solute-binding protein family 1</fullName>
    </submittedName>
</protein>
<sequence length="436" mass="48418">MFPRTARKVAALTAAASLLALTACSSDSSGEGADGEVTLKVLTWRTDLVEDGTFDEYADRFNETYPDITVEFEGITDYEGEVKTRMSTENYGDVLGIVGTVQPAQLQDFFEPLGTVEEIEEDYRFVREKAYQGTVYGIPVVGNTQGIVYNRNVWQEAGLSDYPTTPEEFIEALKTIKDNTDTTPMYTNYAAGWTLTQWEAHRGEISADPNYVNSLLETDNPWVEGSDHYVIDSLLYDVVAEGLVEEDPTTTDWELSKDLIATGDVATMVLGSWAIVQMQQAAIDNGGEGTDIGYMPFPHQKDGTFYASVGGDYNLAINKHSKHKEEARQWIDWFNNHSGYAETQGGLSPLKDSVEPKVLEDFTLAGVQYVEQYPAPEGKEGLIDEIDNTAEIGLWQDMYRKRIVDAARGQGDETKEDIFADLNARWKAARAEVMGG</sequence>
<dbReference type="RefSeq" id="WP_015772030.1">
    <property type="nucleotide sequence ID" value="NC_013174.1"/>
</dbReference>
<dbReference type="eggNOG" id="COG1653">
    <property type="taxonomic scope" value="Bacteria"/>
</dbReference>
<dbReference type="KEGG" id="jde:Jden_1759"/>
<feature type="chain" id="PRO_5002981833" evidence="6">
    <location>
        <begin position="26"/>
        <end position="436"/>
    </location>
</feature>
<proteinExistence type="predicted"/>
<evidence type="ECO:0000313" key="8">
    <source>
        <dbReference type="Proteomes" id="UP000000628"/>
    </source>
</evidence>
<dbReference type="STRING" id="471856.Jden_1759"/>
<dbReference type="PROSITE" id="PS51257">
    <property type="entry name" value="PROKAR_LIPOPROTEIN"/>
    <property type="match status" value="1"/>
</dbReference>
<evidence type="ECO:0000313" key="7">
    <source>
        <dbReference type="EMBL" id="ACV09402.1"/>
    </source>
</evidence>
<dbReference type="HOGENOM" id="CLU_049575_0_0_11"/>
<evidence type="ECO:0000256" key="1">
    <source>
        <dbReference type="ARBA" id="ARBA00022475"/>
    </source>
</evidence>
<organism evidence="7 8">
    <name type="scientific">Jonesia denitrificans (strain ATCC 14870 / DSM 20603 / BCRC 15368 / CIP 55.134 / JCM 11481 / NBRC 15587 / NCTC 10816 / Prevot 55134)</name>
    <name type="common">Listeria denitrificans</name>
    <dbReference type="NCBI Taxonomy" id="471856"/>
    <lineage>
        <taxon>Bacteria</taxon>
        <taxon>Bacillati</taxon>
        <taxon>Actinomycetota</taxon>
        <taxon>Actinomycetes</taxon>
        <taxon>Micrococcales</taxon>
        <taxon>Jonesiaceae</taxon>
        <taxon>Jonesia</taxon>
    </lineage>
</organism>
<dbReference type="InterPro" id="IPR050490">
    <property type="entry name" value="Bact_solute-bd_prot1"/>
</dbReference>
<evidence type="ECO:0000256" key="4">
    <source>
        <dbReference type="ARBA" id="ARBA00023139"/>
    </source>
</evidence>
<dbReference type="SUPFAM" id="SSF53850">
    <property type="entry name" value="Periplasmic binding protein-like II"/>
    <property type="match status" value="1"/>
</dbReference>
<keyword evidence="5" id="KW-0449">Lipoprotein</keyword>
<keyword evidence="3" id="KW-0472">Membrane</keyword>
<dbReference type="OrthoDB" id="358201at2"/>
<dbReference type="EMBL" id="CP001706">
    <property type="protein sequence ID" value="ACV09402.1"/>
    <property type="molecule type" value="Genomic_DNA"/>
</dbReference>
<keyword evidence="4" id="KW-0564">Palmitate</keyword>
<evidence type="ECO:0000256" key="6">
    <source>
        <dbReference type="SAM" id="SignalP"/>
    </source>
</evidence>
<name>C7QZA4_JONDD</name>
<dbReference type="Proteomes" id="UP000000628">
    <property type="component" value="Chromosome"/>
</dbReference>
<evidence type="ECO:0000256" key="5">
    <source>
        <dbReference type="ARBA" id="ARBA00023288"/>
    </source>
</evidence>
<dbReference type="PANTHER" id="PTHR43649:SF33">
    <property type="entry name" value="POLYGALACTURONAN_RHAMNOGALACTURONAN-BINDING PROTEIN YTCQ"/>
    <property type="match status" value="1"/>
</dbReference>
<dbReference type="AlphaFoldDB" id="C7QZA4"/>
<evidence type="ECO:0000256" key="3">
    <source>
        <dbReference type="ARBA" id="ARBA00023136"/>
    </source>
</evidence>
<dbReference type="Gene3D" id="3.40.190.10">
    <property type="entry name" value="Periplasmic binding protein-like II"/>
    <property type="match status" value="2"/>
</dbReference>
<accession>C7QZA4</accession>
<dbReference type="PANTHER" id="PTHR43649">
    <property type="entry name" value="ARABINOSE-BINDING PROTEIN-RELATED"/>
    <property type="match status" value="1"/>
</dbReference>